<keyword evidence="3" id="KW-1185">Reference proteome</keyword>
<dbReference type="Proteomes" id="UP000266673">
    <property type="component" value="Unassembled WGS sequence"/>
</dbReference>
<evidence type="ECO:0000313" key="2">
    <source>
        <dbReference type="EMBL" id="RIB09875.1"/>
    </source>
</evidence>
<reference evidence="2 3" key="1">
    <citation type="submission" date="2018-06" db="EMBL/GenBank/DDBJ databases">
        <title>Comparative genomics reveals the genomic features of Rhizophagus irregularis, R. cerebriforme, R. diaphanum and Gigaspora rosea, and their symbiotic lifestyle signature.</title>
        <authorList>
            <person name="Morin E."/>
            <person name="San Clemente H."/>
            <person name="Chen E.C.H."/>
            <person name="De La Providencia I."/>
            <person name="Hainaut M."/>
            <person name="Kuo A."/>
            <person name="Kohler A."/>
            <person name="Murat C."/>
            <person name="Tang N."/>
            <person name="Roy S."/>
            <person name="Loubradou J."/>
            <person name="Henrissat B."/>
            <person name="Grigoriev I.V."/>
            <person name="Corradi N."/>
            <person name="Roux C."/>
            <person name="Martin F.M."/>
        </authorList>
    </citation>
    <scope>NUCLEOTIDE SEQUENCE [LARGE SCALE GENOMIC DNA]</scope>
    <source>
        <strain evidence="2 3">DAOM 194757</strain>
    </source>
</reference>
<evidence type="ECO:0000256" key="1">
    <source>
        <dbReference type="SAM" id="MobiDB-lite"/>
    </source>
</evidence>
<feature type="region of interest" description="Disordered" evidence="1">
    <location>
        <begin position="237"/>
        <end position="306"/>
    </location>
</feature>
<evidence type="ECO:0000313" key="3">
    <source>
        <dbReference type="Proteomes" id="UP000266673"/>
    </source>
</evidence>
<gene>
    <name evidence="2" type="ORF">C2G38_2207624</name>
</gene>
<sequence length="306" mass="35593">MPIHASMVVFIIAKNNNNSFAHGIAQYQPSKNIYATIKWKHFDPSNSFNDKFSVEDVVFIARKFAIENSEQYVTIASATIVDKRDSKDEFDEQLIPLNAPHLIFNAIVTRDLKTLGETIYFGVETREYNSCTGSRDVYMPISVFYPAQRSRFNHLRTNLKIGRSLMISGFLHIVKSTIMVEATDVDYLKQDNLYNITKNPQTLSSTFVDLNKIVDEINATPLFQSLKKEKNIENEKDHATCELQQDKDTEESEQEQRPETDYNPKNEIKIEEAMQNENRKGKRKLYHDNHNEFNQEYDINYDPKEK</sequence>
<organism evidence="2 3">
    <name type="scientific">Gigaspora rosea</name>
    <dbReference type="NCBI Taxonomy" id="44941"/>
    <lineage>
        <taxon>Eukaryota</taxon>
        <taxon>Fungi</taxon>
        <taxon>Fungi incertae sedis</taxon>
        <taxon>Mucoromycota</taxon>
        <taxon>Glomeromycotina</taxon>
        <taxon>Glomeromycetes</taxon>
        <taxon>Diversisporales</taxon>
        <taxon>Gigasporaceae</taxon>
        <taxon>Gigaspora</taxon>
    </lineage>
</organism>
<proteinExistence type="predicted"/>
<dbReference type="AlphaFoldDB" id="A0A397UHV4"/>
<feature type="compositionally biased region" description="Basic and acidic residues" evidence="1">
    <location>
        <begin position="237"/>
        <end position="247"/>
    </location>
</feature>
<accession>A0A397UHV4</accession>
<dbReference type="EMBL" id="QKWP01001316">
    <property type="protein sequence ID" value="RIB09875.1"/>
    <property type="molecule type" value="Genomic_DNA"/>
</dbReference>
<name>A0A397UHV4_9GLOM</name>
<feature type="compositionally biased region" description="Basic and acidic residues" evidence="1">
    <location>
        <begin position="254"/>
        <end position="272"/>
    </location>
</feature>
<protein>
    <submittedName>
        <fullName evidence="2">Uncharacterized protein</fullName>
    </submittedName>
</protein>
<comment type="caution">
    <text evidence="2">The sequence shown here is derived from an EMBL/GenBank/DDBJ whole genome shotgun (WGS) entry which is preliminary data.</text>
</comment>